<dbReference type="SUPFAM" id="SSF118215">
    <property type="entry name" value="Proton glutamate symport protein"/>
    <property type="match status" value="1"/>
</dbReference>
<keyword evidence="3 6" id="KW-0812">Transmembrane</keyword>
<evidence type="ECO:0000256" key="4">
    <source>
        <dbReference type="ARBA" id="ARBA00022989"/>
    </source>
</evidence>
<feature type="transmembrane region" description="Helical" evidence="6">
    <location>
        <begin position="139"/>
        <end position="159"/>
    </location>
</feature>
<dbReference type="STRING" id="1047168.A0A0F4GNL3"/>
<evidence type="ECO:0000313" key="8">
    <source>
        <dbReference type="EMBL" id="KJX97795.1"/>
    </source>
</evidence>
<accession>A0A0F4GNL3</accession>
<feature type="transmembrane region" description="Helical" evidence="6">
    <location>
        <begin position="391"/>
        <end position="408"/>
    </location>
</feature>
<keyword evidence="5 6" id="KW-0472">Membrane</keyword>
<dbReference type="GO" id="GO:0005886">
    <property type="term" value="C:plasma membrane"/>
    <property type="evidence" value="ECO:0007669"/>
    <property type="project" value="TreeGrafter"/>
</dbReference>
<dbReference type="GO" id="GO:0015175">
    <property type="term" value="F:neutral L-amino acid transmembrane transporter activity"/>
    <property type="evidence" value="ECO:0007669"/>
    <property type="project" value="TreeGrafter"/>
</dbReference>
<organism evidence="8 9">
    <name type="scientific">Zymoseptoria brevis</name>
    <dbReference type="NCBI Taxonomy" id="1047168"/>
    <lineage>
        <taxon>Eukaryota</taxon>
        <taxon>Fungi</taxon>
        <taxon>Dikarya</taxon>
        <taxon>Ascomycota</taxon>
        <taxon>Pezizomycotina</taxon>
        <taxon>Dothideomycetes</taxon>
        <taxon>Dothideomycetidae</taxon>
        <taxon>Mycosphaerellales</taxon>
        <taxon>Mycosphaerellaceae</taxon>
        <taxon>Zymoseptoria</taxon>
    </lineage>
</organism>
<dbReference type="EMBL" id="LAFY01000451">
    <property type="protein sequence ID" value="KJX97795.1"/>
    <property type="molecule type" value="Genomic_DNA"/>
</dbReference>
<keyword evidence="6" id="KW-0769">Symport</keyword>
<feature type="transmembrane region" description="Helical" evidence="6">
    <location>
        <begin position="318"/>
        <end position="338"/>
    </location>
</feature>
<comment type="similarity">
    <text evidence="6">Belongs to the dicarboxylate/amino acid:cation symporter (DAACS) (TC 2.A.23) family.</text>
</comment>
<feature type="transmembrane region" description="Helical" evidence="6">
    <location>
        <begin position="414"/>
        <end position="441"/>
    </location>
</feature>
<dbReference type="Pfam" id="PF00375">
    <property type="entry name" value="SDF"/>
    <property type="match status" value="1"/>
</dbReference>
<name>A0A0F4GNL3_9PEZI</name>
<sequence length="506" mass="54332">MATVPTTESIPYEKGDAIENAHSVPSQSSPPGTRTGGETEKPKLNFGQKCLRELKTPGSAIQIILAAILGIAIGIAVSSTTTDIPEAAPTILEIPGMLWLRALRATVLPLIVTAIVLAVQNLKDMSEGGSKLVKWTIGYYVLTTIFAVVHSMILMDLVWSNLMVVADAESLQVDSDQQKTIDENSGNAPHDIVVSVFTSFIPQNIFQALAEDQLLGVLVTAVVVGCLLKRDSALLRAVKEIDKMVFIVISFLIKLAPIGVFFLILANLLNLPISDIGINLGVLLGSSIAGMFIHLFICLPIIFFCFTRENPFAIWMKCSPAWITAWGSASSAATLPVTMRCLRKQKIAEPIVQFTAPLGALINMDGTSIYFPCVVVFLAITQGMTLNAGDYTLIVLLAVLSSIATTPIPSSSLVLTIMIANSVGIPITGMYAVVVAIDWFIDRFRTALNVSGDVFAARILEKMSGITDESVSPGGREQQVLDRMVLSDNQATLQNADSITPVKEKA</sequence>
<dbReference type="Gene3D" id="1.10.3860.10">
    <property type="entry name" value="Sodium:dicarboxylate symporter"/>
    <property type="match status" value="1"/>
</dbReference>
<dbReference type="OrthoDB" id="5877963at2759"/>
<evidence type="ECO:0000256" key="3">
    <source>
        <dbReference type="ARBA" id="ARBA00022692"/>
    </source>
</evidence>
<dbReference type="InterPro" id="IPR036458">
    <property type="entry name" value="Na:dicarbo_symporter_sf"/>
</dbReference>
<evidence type="ECO:0000256" key="7">
    <source>
        <dbReference type="SAM" id="MobiDB-lite"/>
    </source>
</evidence>
<evidence type="ECO:0000256" key="5">
    <source>
        <dbReference type="ARBA" id="ARBA00023136"/>
    </source>
</evidence>
<dbReference type="GO" id="GO:0015501">
    <property type="term" value="F:glutamate:sodium symporter activity"/>
    <property type="evidence" value="ECO:0007669"/>
    <property type="project" value="TreeGrafter"/>
</dbReference>
<dbReference type="PANTHER" id="PTHR11958">
    <property type="entry name" value="SODIUM/DICARBOXYLATE SYMPORTER-RELATED"/>
    <property type="match status" value="1"/>
</dbReference>
<comment type="subcellular location">
    <subcellularLocation>
        <location evidence="1 6">Membrane</location>
        <topology evidence="1 6">Multi-pass membrane protein</topology>
    </subcellularLocation>
</comment>
<feature type="transmembrane region" description="Helical" evidence="6">
    <location>
        <begin position="278"/>
        <end position="306"/>
    </location>
</feature>
<keyword evidence="9" id="KW-1185">Reference proteome</keyword>
<dbReference type="Proteomes" id="UP000033647">
    <property type="component" value="Unassembled WGS sequence"/>
</dbReference>
<keyword evidence="4 6" id="KW-1133">Transmembrane helix</keyword>
<protein>
    <recommendedName>
        <fullName evidence="6">Amino acid transporter</fullName>
    </recommendedName>
</protein>
<gene>
    <name evidence="8" type="ORF">TI39_contig459g00014</name>
</gene>
<dbReference type="InterPro" id="IPR050746">
    <property type="entry name" value="DAACS"/>
</dbReference>
<evidence type="ECO:0000256" key="2">
    <source>
        <dbReference type="ARBA" id="ARBA00022448"/>
    </source>
</evidence>
<dbReference type="PANTHER" id="PTHR11958:SF63">
    <property type="entry name" value="AMINO ACID TRANSPORTER"/>
    <property type="match status" value="1"/>
</dbReference>
<reference evidence="8 9" key="1">
    <citation type="submission" date="2015-03" db="EMBL/GenBank/DDBJ databases">
        <title>RNA-seq based gene annotation and comparative genomics of four Zymoseptoria species reveal species-specific pathogenicity related genes and transposable element activity.</title>
        <authorList>
            <person name="Grandaubert J."/>
            <person name="Bhattacharyya A."/>
            <person name="Stukenbrock E.H."/>
        </authorList>
    </citation>
    <scope>NUCLEOTIDE SEQUENCE [LARGE SCALE GENOMIC DNA]</scope>
    <source>
        <strain evidence="8 9">Zb18110</strain>
    </source>
</reference>
<feature type="transmembrane region" description="Helical" evidence="6">
    <location>
        <begin position="98"/>
        <end position="119"/>
    </location>
</feature>
<dbReference type="InterPro" id="IPR001991">
    <property type="entry name" value="Na-dicarboxylate_symporter"/>
</dbReference>
<proteinExistence type="inferred from homology"/>
<evidence type="ECO:0000313" key="9">
    <source>
        <dbReference type="Proteomes" id="UP000033647"/>
    </source>
</evidence>
<evidence type="ECO:0000256" key="1">
    <source>
        <dbReference type="ARBA" id="ARBA00004141"/>
    </source>
</evidence>
<comment type="caution">
    <text evidence="8">The sequence shown here is derived from an EMBL/GenBank/DDBJ whole genome shotgun (WGS) entry which is preliminary data.</text>
</comment>
<feature type="transmembrane region" description="Helical" evidence="6">
    <location>
        <begin position="59"/>
        <end position="78"/>
    </location>
</feature>
<feature type="transmembrane region" description="Helical" evidence="6">
    <location>
        <begin position="214"/>
        <end position="232"/>
    </location>
</feature>
<feature type="compositionally biased region" description="Polar residues" evidence="7">
    <location>
        <begin position="23"/>
        <end position="32"/>
    </location>
</feature>
<feature type="transmembrane region" description="Helical" evidence="6">
    <location>
        <begin position="244"/>
        <end position="266"/>
    </location>
</feature>
<evidence type="ECO:0000256" key="6">
    <source>
        <dbReference type="RuleBase" id="RU361216"/>
    </source>
</evidence>
<dbReference type="GO" id="GO:0005313">
    <property type="term" value="F:L-glutamate transmembrane transporter activity"/>
    <property type="evidence" value="ECO:0007669"/>
    <property type="project" value="TreeGrafter"/>
</dbReference>
<feature type="transmembrane region" description="Helical" evidence="6">
    <location>
        <begin position="358"/>
        <end position="379"/>
    </location>
</feature>
<dbReference type="AlphaFoldDB" id="A0A0F4GNL3"/>
<keyword evidence="2 6" id="KW-0813">Transport</keyword>
<dbReference type="PRINTS" id="PR00173">
    <property type="entry name" value="EDTRNSPORT"/>
</dbReference>
<feature type="region of interest" description="Disordered" evidence="7">
    <location>
        <begin position="1"/>
        <end position="42"/>
    </location>
</feature>